<proteinExistence type="predicted"/>
<protein>
    <submittedName>
        <fullName evidence="2">Uncharacterized protein</fullName>
    </submittedName>
</protein>
<dbReference type="PANTHER" id="PTHR36694">
    <property type="entry name" value="PASIFLORA 1, ISOFORM A-RELATED"/>
    <property type="match status" value="1"/>
</dbReference>
<keyword evidence="3" id="KW-1185">Reference proteome</keyword>
<gene>
    <name evidence="2" type="ORF">AFUS01_LOCUS27327</name>
</gene>
<sequence>MTSRRICCCGAATWSRVIGWIQIIGCAFVLVDLIFVLASLTTYTVQEEHQIATLSPKSDLVELEEANNVESGLILSYIVVIVMILVYVAGIAFGALLLKGSYQRIPQYLRFWIIYAAAATVIALIAVVMNGVGGSSVSIAGMVISALFTILLNGFCIWVVQIHLREIEHGASMGYSTQA</sequence>
<evidence type="ECO:0000256" key="1">
    <source>
        <dbReference type="SAM" id="Phobius"/>
    </source>
</evidence>
<comment type="caution">
    <text evidence="2">The sequence shown here is derived from an EMBL/GenBank/DDBJ whole genome shotgun (WGS) entry which is preliminary data.</text>
</comment>
<evidence type="ECO:0000313" key="3">
    <source>
        <dbReference type="Proteomes" id="UP000708208"/>
    </source>
</evidence>
<organism evidence="2 3">
    <name type="scientific">Allacma fusca</name>
    <dbReference type="NCBI Taxonomy" id="39272"/>
    <lineage>
        <taxon>Eukaryota</taxon>
        <taxon>Metazoa</taxon>
        <taxon>Ecdysozoa</taxon>
        <taxon>Arthropoda</taxon>
        <taxon>Hexapoda</taxon>
        <taxon>Collembola</taxon>
        <taxon>Symphypleona</taxon>
        <taxon>Sminthuridae</taxon>
        <taxon>Allacma</taxon>
    </lineage>
</organism>
<dbReference type="EMBL" id="CAJVCH010376626">
    <property type="protein sequence ID" value="CAG7816723.1"/>
    <property type="molecule type" value="Genomic_DNA"/>
</dbReference>
<evidence type="ECO:0000313" key="2">
    <source>
        <dbReference type="EMBL" id="CAG7816723.1"/>
    </source>
</evidence>
<feature type="transmembrane region" description="Helical" evidence="1">
    <location>
        <begin position="109"/>
        <end position="133"/>
    </location>
</feature>
<accession>A0A8J2L6S3</accession>
<feature type="transmembrane region" description="Helical" evidence="1">
    <location>
        <begin position="139"/>
        <end position="160"/>
    </location>
</feature>
<feature type="transmembrane region" description="Helical" evidence="1">
    <location>
        <begin position="74"/>
        <end position="97"/>
    </location>
</feature>
<feature type="transmembrane region" description="Helical" evidence="1">
    <location>
        <begin position="20"/>
        <end position="40"/>
    </location>
</feature>
<dbReference type="Proteomes" id="UP000708208">
    <property type="component" value="Unassembled WGS sequence"/>
</dbReference>
<dbReference type="PANTHER" id="PTHR36694:SF11">
    <property type="entry name" value="LP21121P-RELATED"/>
    <property type="match status" value="1"/>
</dbReference>
<reference evidence="2" key="1">
    <citation type="submission" date="2021-06" db="EMBL/GenBank/DDBJ databases">
        <authorList>
            <person name="Hodson N. C."/>
            <person name="Mongue J. A."/>
            <person name="Jaron S. K."/>
        </authorList>
    </citation>
    <scope>NUCLEOTIDE SEQUENCE</scope>
</reference>
<keyword evidence="1" id="KW-0472">Membrane</keyword>
<name>A0A8J2L6S3_9HEXA</name>
<keyword evidence="1" id="KW-1133">Transmembrane helix</keyword>
<keyword evidence="1" id="KW-0812">Transmembrane</keyword>
<dbReference type="AlphaFoldDB" id="A0A8J2L6S3"/>